<gene>
    <name evidence="2" type="ORF">BT67DRAFT_292569</name>
</gene>
<dbReference type="EMBL" id="MU853407">
    <property type="protein sequence ID" value="KAK4135142.1"/>
    <property type="molecule type" value="Genomic_DNA"/>
</dbReference>
<reference evidence="2" key="1">
    <citation type="journal article" date="2023" name="Mol. Phylogenet. Evol.">
        <title>Genome-scale phylogeny and comparative genomics of the fungal order Sordariales.</title>
        <authorList>
            <person name="Hensen N."/>
            <person name="Bonometti L."/>
            <person name="Westerberg I."/>
            <person name="Brannstrom I.O."/>
            <person name="Guillou S."/>
            <person name="Cros-Aarteil S."/>
            <person name="Calhoun S."/>
            <person name="Haridas S."/>
            <person name="Kuo A."/>
            <person name="Mondo S."/>
            <person name="Pangilinan J."/>
            <person name="Riley R."/>
            <person name="LaButti K."/>
            <person name="Andreopoulos B."/>
            <person name="Lipzen A."/>
            <person name="Chen C."/>
            <person name="Yan M."/>
            <person name="Daum C."/>
            <person name="Ng V."/>
            <person name="Clum A."/>
            <person name="Steindorff A."/>
            <person name="Ohm R.A."/>
            <person name="Martin F."/>
            <person name="Silar P."/>
            <person name="Natvig D.O."/>
            <person name="Lalanne C."/>
            <person name="Gautier V."/>
            <person name="Ament-Velasquez S.L."/>
            <person name="Kruys A."/>
            <person name="Hutchinson M.I."/>
            <person name="Powell A.J."/>
            <person name="Barry K."/>
            <person name="Miller A.N."/>
            <person name="Grigoriev I.V."/>
            <person name="Debuchy R."/>
            <person name="Gladieux P."/>
            <person name="Hiltunen Thoren M."/>
            <person name="Johannesson H."/>
        </authorList>
    </citation>
    <scope>NUCLEOTIDE SEQUENCE</scope>
    <source>
        <strain evidence="2">CBS 123565</strain>
    </source>
</reference>
<evidence type="ECO:0000313" key="2">
    <source>
        <dbReference type="EMBL" id="KAK4135142.1"/>
    </source>
</evidence>
<protein>
    <submittedName>
        <fullName evidence="2">Uncharacterized protein</fullName>
    </submittedName>
</protein>
<sequence length="187" mass="20733">MCHVRTAWYGARMRPATRPLAGPTRAEWPGFFTCRHLTCILRCWHVANCRAGGRRQGHGCPARGPPARDYLDSGREITRRENRASGLRAFHSRLQPPTRSSHSFRLLARTGQARACPSGLPLMPAHGHEPRHHQSRLQHWDSSVAARCTAWLRPVPAAAFPAALVRDPARGKPHRHGPSPALGALLI</sequence>
<reference evidence="2" key="2">
    <citation type="submission" date="2023-05" db="EMBL/GenBank/DDBJ databases">
        <authorList>
            <consortium name="Lawrence Berkeley National Laboratory"/>
            <person name="Steindorff A."/>
            <person name="Hensen N."/>
            <person name="Bonometti L."/>
            <person name="Westerberg I."/>
            <person name="Brannstrom I.O."/>
            <person name="Guillou S."/>
            <person name="Cros-Aarteil S."/>
            <person name="Calhoun S."/>
            <person name="Haridas S."/>
            <person name="Kuo A."/>
            <person name="Mondo S."/>
            <person name="Pangilinan J."/>
            <person name="Riley R."/>
            <person name="Labutti K."/>
            <person name="Andreopoulos B."/>
            <person name="Lipzen A."/>
            <person name="Chen C."/>
            <person name="Yanf M."/>
            <person name="Daum C."/>
            <person name="Ng V."/>
            <person name="Clum A."/>
            <person name="Ohm R."/>
            <person name="Martin F."/>
            <person name="Silar P."/>
            <person name="Natvig D."/>
            <person name="Lalanne C."/>
            <person name="Gautier V."/>
            <person name="Ament-Velasquez S.L."/>
            <person name="Kruys A."/>
            <person name="Hutchinson M.I."/>
            <person name="Powell A.J."/>
            <person name="Barry K."/>
            <person name="Miller A.N."/>
            <person name="Grigoriev I.V."/>
            <person name="Debuchy R."/>
            <person name="Gladieux P."/>
            <person name="Thoren M.H."/>
            <person name="Johannesson H."/>
        </authorList>
    </citation>
    <scope>NUCLEOTIDE SEQUENCE</scope>
    <source>
        <strain evidence="2">CBS 123565</strain>
    </source>
</reference>
<evidence type="ECO:0000313" key="3">
    <source>
        <dbReference type="Proteomes" id="UP001304895"/>
    </source>
</evidence>
<name>A0AAN6ZE99_9PEZI</name>
<keyword evidence="3" id="KW-1185">Reference proteome</keyword>
<dbReference type="AlphaFoldDB" id="A0AAN6ZE99"/>
<proteinExistence type="predicted"/>
<dbReference type="Proteomes" id="UP001304895">
    <property type="component" value="Unassembled WGS sequence"/>
</dbReference>
<feature type="region of interest" description="Disordered" evidence="1">
    <location>
        <begin position="168"/>
        <end position="187"/>
    </location>
</feature>
<organism evidence="2 3">
    <name type="scientific">Trichocladium antarcticum</name>
    <dbReference type="NCBI Taxonomy" id="1450529"/>
    <lineage>
        <taxon>Eukaryota</taxon>
        <taxon>Fungi</taxon>
        <taxon>Dikarya</taxon>
        <taxon>Ascomycota</taxon>
        <taxon>Pezizomycotina</taxon>
        <taxon>Sordariomycetes</taxon>
        <taxon>Sordariomycetidae</taxon>
        <taxon>Sordariales</taxon>
        <taxon>Chaetomiaceae</taxon>
        <taxon>Trichocladium</taxon>
    </lineage>
</organism>
<evidence type="ECO:0000256" key="1">
    <source>
        <dbReference type="SAM" id="MobiDB-lite"/>
    </source>
</evidence>
<accession>A0AAN6ZE99</accession>
<comment type="caution">
    <text evidence="2">The sequence shown here is derived from an EMBL/GenBank/DDBJ whole genome shotgun (WGS) entry which is preliminary data.</text>
</comment>